<comment type="caution">
    <text evidence="2">The sequence shown here is derived from an EMBL/GenBank/DDBJ whole genome shotgun (WGS) entry which is preliminary data.</text>
</comment>
<sequence>MERLSPFLRRLLIVVLVGLFSSVSVFIEEASADVTLPSPVCPKENTETFENPKFAYADKGGITLDATKSSFQLGSQTFDGYLYGSTYYDENGKKQPLYTSYTPPTIRVSSGKSIDLTLTNDLHKNEQSPRLSSVGCSGRTFKSAKHSVNSS</sequence>
<name>A0A6B3NDE9_9CYAN</name>
<protein>
    <submittedName>
        <fullName evidence="2">Uncharacterized protein</fullName>
    </submittedName>
</protein>
<organism evidence="2">
    <name type="scientific">Symploca sp. SIO1C4</name>
    <dbReference type="NCBI Taxonomy" id="2607765"/>
    <lineage>
        <taxon>Bacteria</taxon>
        <taxon>Bacillati</taxon>
        <taxon>Cyanobacteriota</taxon>
        <taxon>Cyanophyceae</taxon>
        <taxon>Coleofasciculales</taxon>
        <taxon>Coleofasciculaceae</taxon>
        <taxon>Symploca</taxon>
    </lineage>
</organism>
<proteinExistence type="predicted"/>
<evidence type="ECO:0000256" key="1">
    <source>
        <dbReference type="SAM" id="MobiDB-lite"/>
    </source>
</evidence>
<gene>
    <name evidence="2" type="ORF">F6J89_29265</name>
</gene>
<dbReference type="AlphaFoldDB" id="A0A6B3NDE9"/>
<reference evidence="2" key="1">
    <citation type="submission" date="2019-11" db="EMBL/GenBank/DDBJ databases">
        <title>Genomic insights into an expanded diversity of filamentous marine cyanobacteria reveals the extraordinary biosynthetic potential of Moorea and Okeania.</title>
        <authorList>
            <person name="Ferreira Leao T."/>
            <person name="Wang M."/>
            <person name="Moss N."/>
            <person name="Da Silva R."/>
            <person name="Sanders J."/>
            <person name="Nurk S."/>
            <person name="Gurevich A."/>
            <person name="Humphrey G."/>
            <person name="Reher R."/>
            <person name="Zhu Q."/>
            <person name="Belda-Ferre P."/>
            <person name="Glukhov E."/>
            <person name="Rex R."/>
            <person name="Dorrestein P.C."/>
            <person name="Knight R."/>
            <person name="Pevzner P."/>
            <person name="Gerwick W.H."/>
            <person name="Gerwick L."/>
        </authorList>
    </citation>
    <scope>NUCLEOTIDE SEQUENCE</scope>
    <source>
        <strain evidence="2">SIO1C4</strain>
    </source>
</reference>
<dbReference type="EMBL" id="JAAHFQ010000870">
    <property type="protein sequence ID" value="NER31596.1"/>
    <property type="molecule type" value="Genomic_DNA"/>
</dbReference>
<feature type="region of interest" description="Disordered" evidence="1">
    <location>
        <begin position="126"/>
        <end position="151"/>
    </location>
</feature>
<evidence type="ECO:0000313" key="2">
    <source>
        <dbReference type="EMBL" id="NER31596.1"/>
    </source>
</evidence>
<accession>A0A6B3NDE9</accession>